<dbReference type="Proteomes" id="UP000004508">
    <property type="component" value="Unassembled WGS sequence"/>
</dbReference>
<name>D6U287_KTERA</name>
<organism evidence="1 2">
    <name type="scientific">Ktedonobacter racemifer DSM 44963</name>
    <dbReference type="NCBI Taxonomy" id="485913"/>
    <lineage>
        <taxon>Bacteria</taxon>
        <taxon>Bacillati</taxon>
        <taxon>Chloroflexota</taxon>
        <taxon>Ktedonobacteria</taxon>
        <taxon>Ktedonobacterales</taxon>
        <taxon>Ktedonobacteraceae</taxon>
        <taxon>Ktedonobacter</taxon>
    </lineage>
</organism>
<dbReference type="EMBL" id="ADVG01000004">
    <property type="protein sequence ID" value="EFH82755.1"/>
    <property type="molecule type" value="Genomic_DNA"/>
</dbReference>
<accession>D6U287</accession>
<dbReference type="AlphaFoldDB" id="D6U287"/>
<protein>
    <submittedName>
        <fullName evidence="1">Uncharacterized protein</fullName>
    </submittedName>
</protein>
<evidence type="ECO:0000313" key="1">
    <source>
        <dbReference type="EMBL" id="EFH82755.1"/>
    </source>
</evidence>
<sequence>MAPASEAFTEKSSTPLTRFALILCLNAHYFASLHFRKATEKAGAHFFASEIGLLPLGKETKSPCSCDRLRAVGDFEFAEDVRNMMLNCVGCNRQCFRNVLVGGAACKQV</sequence>
<comment type="caution">
    <text evidence="1">The sequence shown here is derived from an EMBL/GenBank/DDBJ whole genome shotgun (WGS) entry which is preliminary data.</text>
</comment>
<evidence type="ECO:0000313" key="2">
    <source>
        <dbReference type="Proteomes" id="UP000004508"/>
    </source>
</evidence>
<dbReference type="InParanoid" id="D6U287"/>
<proteinExistence type="predicted"/>
<gene>
    <name evidence="1" type="ORF">Krac_3603</name>
</gene>
<keyword evidence="2" id="KW-1185">Reference proteome</keyword>
<reference evidence="1 2" key="1">
    <citation type="journal article" date="2011" name="Stand. Genomic Sci.">
        <title>Non-contiguous finished genome sequence and contextual data of the filamentous soil bacterium Ktedonobacter racemifer type strain (SOSP1-21).</title>
        <authorList>
            <person name="Chang Y.J."/>
            <person name="Land M."/>
            <person name="Hauser L."/>
            <person name="Chertkov O."/>
            <person name="Del Rio T.G."/>
            <person name="Nolan M."/>
            <person name="Copeland A."/>
            <person name="Tice H."/>
            <person name="Cheng J.F."/>
            <person name="Lucas S."/>
            <person name="Han C."/>
            <person name="Goodwin L."/>
            <person name="Pitluck S."/>
            <person name="Ivanova N."/>
            <person name="Ovchinikova G."/>
            <person name="Pati A."/>
            <person name="Chen A."/>
            <person name="Palaniappan K."/>
            <person name="Mavromatis K."/>
            <person name="Liolios K."/>
            <person name="Brettin T."/>
            <person name="Fiebig A."/>
            <person name="Rohde M."/>
            <person name="Abt B."/>
            <person name="Goker M."/>
            <person name="Detter J.C."/>
            <person name="Woyke T."/>
            <person name="Bristow J."/>
            <person name="Eisen J.A."/>
            <person name="Markowitz V."/>
            <person name="Hugenholtz P."/>
            <person name="Kyrpides N.C."/>
            <person name="Klenk H.P."/>
            <person name="Lapidus A."/>
        </authorList>
    </citation>
    <scope>NUCLEOTIDE SEQUENCE [LARGE SCALE GENOMIC DNA]</scope>
    <source>
        <strain evidence="2">DSM 44963</strain>
    </source>
</reference>